<comment type="cofactor">
    <cofactor evidence="18">
        <name>K(+)</name>
        <dbReference type="ChEBI" id="CHEBI:29103"/>
    </cofactor>
    <text evidence="18">Binds 1 potassium ion per subunit.</text>
</comment>
<dbReference type="EMBL" id="CP025570">
    <property type="protein sequence ID" value="AZZ38947.1"/>
    <property type="molecule type" value="Genomic_DNA"/>
</dbReference>
<feature type="domain" description="YjeF C-terminal" evidence="19">
    <location>
        <begin position="220"/>
        <end position="470"/>
    </location>
</feature>
<evidence type="ECO:0000313" key="22">
    <source>
        <dbReference type="Proteomes" id="UP000285875"/>
    </source>
</evidence>
<comment type="caution">
    <text evidence="17">Lacks conserved residue(s) required for the propagation of feature annotation.</text>
</comment>
<comment type="subunit">
    <text evidence="17">Homotetramer.</text>
</comment>
<dbReference type="Pfam" id="PF03853">
    <property type="entry name" value="YjeF_N"/>
    <property type="match status" value="1"/>
</dbReference>
<evidence type="ECO:0000256" key="16">
    <source>
        <dbReference type="ARBA" id="ARBA00049209"/>
    </source>
</evidence>
<evidence type="ECO:0000256" key="3">
    <source>
        <dbReference type="ARBA" id="ARBA00006001"/>
    </source>
</evidence>
<evidence type="ECO:0000256" key="13">
    <source>
        <dbReference type="ARBA" id="ARBA00023268"/>
    </source>
</evidence>
<dbReference type="SUPFAM" id="SSF64153">
    <property type="entry name" value="YjeF N-terminal domain-like"/>
    <property type="match status" value="1"/>
</dbReference>
<keyword evidence="11 18" id="KW-0413">Isomerase</keyword>
<dbReference type="GO" id="GO:0005524">
    <property type="term" value="F:ATP binding"/>
    <property type="evidence" value="ECO:0007669"/>
    <property type="project" value="UniProtKB-UniRule"/>
</dbReference>
<evidence type="ECO:0000256" key="5">
    <source>
        <dbReference type="ARBA" id="ARBA00022723"/>
    </source>
</evidence>
<evidence type="ECO:0000256" key="17">
    <source>
        <dbReference type="HAMAP-Rule" id="MF_01965"/>
    </source>
</evidence>
<dbReference type="InterPro" id="IPR000631">
    <property type="entry name" value="CARKD"/>
</dbReference>
<evidence type="ECO:0000256" key="6">
    <source>
        <dbReference type="ARBA" id="ARBA00022741"/>
    </source>
</evidence>
<accession>A0A3Q9UJF7</accession>
<comment type="similarity">
    <text evidence="3 18">In the N-terminal section; belongs to the NnrE/AIBP family.</text>
</comment>
<evidence type="ECO:0000256" key="2">
    <source>
        <dbReference type="ARBA" id="ARBA00000909"/>
    </source>
</evidence>
<dbReference type="GO" id="GO:0046496">
    <property type="term" value="P:nicotinamide nucleotide metabolic process"/>
    <property type="evidence" value="ECO:0007669"/>
    <property type="project" value="UniProtKB-UniRule"/>
</dbReference>
<dbReference type="RefSeq" id="WP_097798455.1">
    <property type="nucleotide sequence ID" value="NZ_CP025570.1"/>
</dbReference>
<sequence>MTTVCTAEQMRTAERAFFDAHPGADLMAVAAHAAATTAVTMLLGDEPLEESAEWIAQQRVLVMAGTGNNGADGLFAAAELCRDGWVVDVCPVLGSLHEAGAAAAQEAGCGEVSPVDALDRHYDLAIDAVLGIGGRPSIPDCLARLDEALAGADTPVLAVDLPSGLSADSGEVVRCVHARTTVTFASRKWCHLARPAAACCGRVILADIGVTVPDADQVASVTDLADLWPVPGPASDKYSRGVVGCDTGSSQYPGAGVLGVLGALRSGAGMVRCVGPDAVRQHVMDRTPSVVCADGRVQAWVVGSGWGDDAGNAARLDRRLADGVPVVVDADALAVLPRRIPEGCLLTPHAGELARMLGIDRAEVEADRRGSCLAGARMFGATVLLKGSIQWVATPDQQISAALPGPAWTAQAGSGDTLAGVCGTLLAAGLSARDAGLAGAGLQALAAICNPGPWSPDQLADRFPEVIARLVAPGPAGAAEREFVEREFSA</sequence>
<feature type="binding site" evidence="17">
    <location>
        <position position="349"/>
    </location>
    <ligand>
        <name>(6S)-NADPHX</name>
        <dbReference type="ChEBI" id="CHEBI:64076"/>
    </ligand>
</feature>
<evidence type="ECO:0000256" key="1">
    <source>
        <dbReference type="ARBA" id="ARBA00000013"/>
    </source>
</evidence>
<dbReference type="PROSITE" id="PS51385">
    <property type="entry name" value="YJEF_N"/>
    <property type="match status" value="1"/>
</dbReference>
<evidence type="ECO:0000256" key="10">
    <source>
        <dbReference type="ARBA" id="ARBA00023027"/>
    </source>
</evidence>
<dbReference type="GO" id="GO:0110051">
    <property type="term" value="P:metabolite repair"/>
    <property type="evidence" value="ECO:0007669"/>
    <property type="project" value="TreeGrafter"/>
</dbReference>
<dbReference type="InterPro" id="IPR030677">
    <property type="entry name" value="Nnr"/>
</dbReference>
<dbReference type="InterPro" id="IPR036652">
    <property type="entry name" value="YjeF_N_dom_sf"/>
</dbReference>
<keyword evidence="13" id="KW-0511">Multifunctional enzyme</keyword>
<dbReference type="CDD" id="cd01171">
    <property type="entry name" value="YXKO-related"/>
    <property type="match status" value="1"/>
</dbReference>
<dbReference type="PANTHER" id="PTHR12592:SF0">
    <property type="entry name" value="ATP-DEPENDENT (S)-NAD(P)H-HYDRATE DEHYDRATASE"/>
    <property type="match status" value="1"/>
</dbReference>
<keyword evidence="9 18" id="KW-0630">Potassium</keyword>
<evidence type="ECO:0000256" key="14">
    <source>
        <dbReference type="ARBA" id="ARBA00025153"/>
    </source>
</evidence>
<comment type="similarity">
    <text evidence="4 18">In the C-terminal section; belongs to the NnrD/CARKD family.</text>
</comment>
<comment type="catalytic activity">
    <reaction evidence="15 17 18">
        <text>(6S)-NADHX + ADP = AMP + phosphate + NADH + H(+)</text>
        <dbReference type="Rhea" id="RHEA:32223"/>
        <dbReference type="ChEBI" id="CHEBI:15378"/>
        <dbReference type="ChEBI" id="CHEBI:43474"/>
        <dbReference type="ChEBI" id="CHEBI:57945"/>
        <dbReference type="ChEBI" id="CHEBI:64074"/>
        <dbReference type="ChEBI" id="CHEBI:456215"/>
        <dbReference type="ChEBI" id="CHEBI:456216"/>
        <dbReference type="EC" id="4.2.1.136"/>
    </reaction>
</comment>
<evidence type="ECO:0000256" key="4">
    <source>
        <dbReference type="ARBA" id="ARBA00009524"/>
    </source>
</evidence>
<comment type="catalytic activity">
    <reaction evidence="16 17 18">
        <text>(6S)-NADPHX + ADP = AMP + phosphate + NADPH + H(+)</text>
        <dbReference type="Rhea" id="RHEA:32235"/>
        <dbReference type="ChEBI" id="CHEBI:15378"/>
        <dbReference type="ChEBI" id="CHEBI:43474"/>
        <dbReference type="ChEBI" id="CHEBI:57783"/>
        <dbReference type="ChEBI" id="CHEBI:64076"/>
        <dbReference type="ChEBI" id="CHEBI:456215"/>
        <dbReference type="ChEBI" id="CHEBI:456216"/>
        <dbReference type="EC" id="4.2.1.136"/>
    </reaction>
</comment>
<dbReference type="KEGG" id="aji:C0Z10_03360"/>
<evidence type="ECO:0000256" key="8">
    <source>
        <dbReference type="ARBA" id="ARBA00022857"/>
    </source>
</evidence>
<keyword evidence="12 17" id="KW-0456">Lyase</keyword>
<dbReference type="EC" id="4.2.1.136" evidence="17"/>
<organism evidence="21 22">
    <name type="scientific">Acidipropionibacterium jensenii</name>
    <dbReference type="NCBI Taxonomy" id="1749"/>
    <lineage>
        <taxon>Bacteria</taxon>
        <taxon>Bacillati</taxon>
        <taxon>Actinomycetota</taxon>
        <taxon>Actinomycetes</taxon>
        <taxon>Propionibacteriales</taxon>
        <taxon>Propionibacteriaceae</taxon>
        <taxon>Acidipropionibacterium</taxon>
    </lineage>
</organism>
<feature type="binding site" evidence="17">
    <location>
        <position position="305"/>
    </location>
    <ligand>
        <name>(6S)-NADPHX</name>
        <dbReference type="ChEBI" id="CHEBI:64076"/>
    </ligand>
</feature>
<dbReference type="GO" id="GO:0052855">
    <property type="term" value="F:ADP-dependent NAD(P)H-hydrate dehydratase activity"/>
    <property type="evidence" value="ECO:0007669"/>
    <property type="project" value="UniProtKB-UniRule"/>
</dbReference>
<keyword evidence="5 18" id="KW-0479">Metal-binding</keyword>
<feature type="binding site" evidence="17">
    <location>
        <position position="255"/>
    </location>
    <ligand>
        <name>(6S)-NADPHX</name>
        <dbReference type="ChEBI" id="CHEBI:64076"/>
    </ligand>
</feature>
<gene>
    <name evidence="17" type="primary">nnrD</name>
    <name evidence="21" type="ORF">C0Z10_03360</name>
</gene>
<dbReference type="Proteomes" id="UP000285875">
    <property type="component" value="Chromosome"/>
</dbReference>
<name>A0A3Q9UJF7_9ACTN</name>
<keyword evidence="8 17" id="KW-0521">NADP</keyword>
<comment type="function">
    <text evidence="14 18">Bifunctional enzyme that catalyzes the epimerization of the S- and R-forms of NAD(P)HX and the dehydration of the S-form of NAD(P)HX at the expense of ADP, which is converted to AMP. This allows the repair of both epimers of NAD(P)HX, a damaged form of NAD(P)H that is a result of enzymatic or heat-dependent hydration.</text>
</comment>
<dbReference type="HAMAP" id="MF_01965">
    <property type="entry name" value="NADHX_dehydratase"/>
    <property type="match status" value="1"/>
</dbReference>
<dbReference type="Pfam" id="PF01256">
    <property type="entry name" value="Carb_kinase"/>
    <property type="match status" value="1"/>
</dbReference>
<comment type="cofactor">
    <cofactor evidence="17">
        <name>Mg(2+)</name>
        <dbReference type="ChEBI" id="CHEBI:18420"/>
    </cofactor>
</comment>
<dbReference type="PROSITE" id="PS51383">
    <property type="entry name" value="YJEF_C_3"/>
    <property type="match status" value="1"/>
</dbReference>
<dbReference type="Gene3D" id="3.40.1190.20">
    <property type="match status" value="1"/>
</dbReference>
<evidence type="ECO:0000256" key="9">
    <source>
        <dbReference type="ARBA" id="ARBA00022958"/>
    </source>
</evidence>
<comment type="catalytic activity">
    <reaction evidence="1 18">
        <text>(6R)-NADHX = (6S)-NADHX</text>
        <dbReference type="Rhea" id="RHEA:32215"/>
        <dbReference type="ChEBI" id="CHEBI:64074"/>
        <dbReference type="ChEBI" id="CHEBI:64075"/>
        <dbReference type="EC" id="5.1.99.6"/>
    </reaction>
</comment>
<comment type="similarity">
    <text evidence="17">Belongs to the NnrD/CARKD family.</text>
</comment>
<reference evidence="22" key="1">
    <citation type="submission" date="2017-12" db="EMBL/GenBank/DDBJ databases">
        <title>Whole genome sequencing of Acidipropionibacterium jensenii strains JS279 and JS280.</title>
        <authorList>
            <person name="Deptula P."/>
            <person name="Laine P."/>
            <person name="Smolander O.-P."/>
            <person name="Paulin L."/>
            <person name="Auvinen P."/>
            <person name="Varmanen P."/>
        </authorList>
    </citation>
    <scope>NUCLEOTIDE SEQUENCE [LARGE SCALE GENOMIC DNA]</scope>
    <source>
        <strain evidence="22">JS280</strain>
    </source>
</reference>
<evidence type="ECO:0000256" key="12">
    <source>
        <dbReference type="ARBA" id="ARBA00023239"/>
    </source>
</evidence>
<comment type="function">
    <text evidence="17">Catalyzes the dehydration of the S-form of NAD(P)HX at the expense of ADP, which is converted to AMP. Together with NAD(P)HX epimerase, which catalyzes the epimerization of the S- and R-forms, the enzyme allows the repair of both epimers of NAD(P)HX, a damaged form of NAD(P)H that is a result of enzymatic or heat-dependent hydration.</text>
</comment>
<feature type="domain" description="YjeF N-terminal" evidence="20">
    <location>
        <begin position="10"/>
        <end position="216"/>
    </location>
</feature>
<dbReference type="GO" id="GO:0052856">
    <property type="term" value="F:NAD(P)HX epimerase activity"/>
    <property type="evidence" value="ECO:0007669"/>
    <property type="project" value="UniProtKB-EC"/>
</dbReference>
<comment type="catalytic activity">
    <reaction evidence="2 18">
        <text>(6R)-NADPHX = (6S)-NADPHX</text>
        <dbReference type="Rhea" id="RHEA:32227"/>
        <dbReference type="ChEBI" id="CHEBI:64076"/>
        <dbReference type="ChEBI" id="CHEBI:64077"/>
        <dbReference type="EC" id="5.1.99.6"/>
    </reaction>
</comment>
<evidence type="ECO:0000256" key="18">
    <source>
        <dbReference type="PIRNR" id="PIRNR017184"/>
    </source>
</evidence>
<protein>
    <recommendedName>
        <fullName evidence="17">ADP-dependent (S)-NAD(P)H-hydrate dehydratase</fullName>
        <ecNumber evidence="17">4.2.1.136</ecNumber>
    </recommendedName>
    <alternativeName>
        <fullName evidence="17">ADP-dependent NAD(P)HX dehydratase</fullName>
    </alternativeName>
</protein>
<keyword evidence="7 17" id="KW-0067">ATP-binding</keyword>
<evidence type="ECO:0000259" key="20">
    <source>
        <dbReference type="PROSITE" id="PS51385"/>
    </source>
</evidence>
<evidence type="ECO:0000256" key="11">
    <source>
        <dbReference type="ARBA" id="ARBA00023235"/>
    </source>
</evidence>
<feature type="binding site" evidence="17">
    <location>
        <position position="415"/>
    </location>
    <ligand>
        <name>AMP</name>
        <dbReference type="ChEBI" id="CHEBI:456215"/>
    </ligand>
</feature>
<dbReference type="SUPFAM" id="SSF53613">
    <property type="entry name" value="Ribokinase-like"/>
    <property type="match status" value="1"/>
</dbReference>
<proteinExistence type="inferred from homology"/>
<dbReference type="GO" id="GO:0046872">
    <property type="term" value="F:metal ion binding"/>
    <property type="evidence" value="ECO:0007669"/>
    <property type="project" value="UniProtKB-UniRule"/>
</dbReference>
<evidence type="ECO:0000256" key="7">
    <source>
        <dbReference type="ARBA" id="ARBA00022840"/>
    </source>
</evidence>
<evidence type="ECO:0000259" key="19">
    <source>
        <dbReference type="PROSITE" id="PS51383"/>
    </source>
</evidence>
<dbReference type="PANTHER" id="PTHR12592">
    <property type="entry name" value="ATP-DEPENDENT (S)-NAD(P)H-HYDRATE DEHYDRATASE FAMILY MEMBER"/>
    <property type="match status" value="1"/>
</dbReference>
<dbReference type="PIRSF" id="PIRSF017184">
    <property type="entry name" value="Nnr"/>
    <property type="match status" value="1"/>
</dbReference>
<dbReference type="Gene3D" id="3.40.50.10260">
    <property type="entry name" value="YjeF N-terminal domain"/>
    <property type="match status" value="1"/>
</dbReference>
<evidence type="ECO:0000313" key="21">
    <source>
        <dbReference type="EMBL" id="AZZ38947.1"/>
    </source>
</evidence>
<evidence type="ECO:0000256" key="15">
    <source>
        <dbReference type="ARBA" id="ARBA00048238"/>
    </source>
</evidence>
<keyword evidence="10 17" id="KW-0520">NAD</keyword>
<keyword evidence="6 17" id="KW-0547">Nucleotide-binding</keyword>
<dbReference type="AlphaFoldDB" id="A0A3Q9UJF7"/>
<dbReference type="InterPro" id="IPR029056">
    <property type="entry name" value="Ribokinase-like"/>
</dbReference>
<dbReference type="InterPro" id="IPR004443">
    <property type="entry name" value="YjeF_N_dom"/>
</dbReference>
<feature type="binding site" evidence="17">
    <location>
        <position position="416"/>
    </location>
    <ligand>
        <name>(6S)-NADPHX</name>
        <dbReference type="ChEBI" id="CHEBI:64076"/>
    </ligand>
</feature>